<dbReference type="PANTHER" id="PTHR10139:SF1">
    <property type="entry name" value="DOUBLE-STRAND BREAK REPAIR PROTEIN MRE11"/>
    <property type="match status" value="1"/>
</dbReference>
<dbReference type="PANTHER" id="PTHR10139">
    <property type="entry name" value="DOUBLE-STRAND BREAK REPAIR PROTEIN MRE11"/>
    <property type="match status" value="1"/>
</dbReference>
<sequence length="70" mass="7988">MGWVRDERLHRAYLSGKVVYEVPADEPTAGWFNILMVHQNMYKGAQGGVAAKNCLLERMLPPFVDLVVWL</sequence>
<dbReference type="EMBL" id="HG683020">
    <property type="protein sequence ID" value="CDJ31095.1"/>
    <property type="molecule type" value="Genomic_DNA"/>
</dbReference>
<dbReference type="GO" id="GO:0000724">
    <property type="term" value="P:double-strand break repair via homologous recombination"/>
    <property type="evidence" value="ECO:0007669"/>
    <property type="project" value="TreeGrafter"/>
</dbReference>
<name>U6K030_9EIME</name>
<dbReference type="Proteomes" id="UP000030744">
    <property type="component" value="Unassembled WGS sequence"/>
</dbReference>
<dbReference type="AlphaFoldDB" id="U6K030"/>
<evidence type="ECO:0000313" key="1">
    <source>
        <dbReference type="EMBL" id="CDJ31095.1"/>
    </source>
</evidence>
<dbReference type="VEuPathDB" id="ToxoDB:EMH_0064030"/>
<organism evidence="1 2">
    <name type="scientific">Eimeria mitis</name>
    <dbReference type="NCBI Taxonomy" id="44415"/>
    <lineage>
        <taxon>Eukaryota</taxon>
        <taxon>Sar</taxon>
        <taxon>Alveolata</taxon>
        <taxon>Apicomplexa</taxon>
        <taxon>Conoidasida</taxon>
        <taxon>Coccidia</taxon>
        <taxon>Eucoccidiorida</taxon>
        <taxon>Eimeriorina</taxon>
        <taxon>Eimeriidae</taxon>
        <taxon>Eimeria</taxon>
    </lineage>
</organism>
<dbReference type="GO" id="GO:0042138">
    <property type="term" value="P:meiotic DNA double-strand break formation"/>
    <property type="evidence" value="ECO:0007669"/>
    <property type="project" value="TreeGrafter"/>
</dbReference>
<gene>
    <name evidence="1" type="ORF">EMH_0064030</name>
</gene>
<reference evidence="1" key="2">
    <citation type="submission" date="2013-10" db="EMBL/GenBank/DDBJ databases">
        <authorList>
            <person name="Aslett M."/>
        </authorList>
    </citation>
    <scope>NUCLEOTIDE SEQUENCE [LARGE SCALE GENOMIC DNA]</scope>
    <source>
        <strain evidence="1">Houghton</strain>
    </source>
</reference>
<evidence type="ECO:0000313" key="2">
    <source>
        <dbReference type="Proteomes" id="UP000030744"/>
    </source>
</evidence>
<keyword evidence="2" id="KW-1185">Reference proteome</keyword>
<protein>
    <submittedName>
        <fullName evidence="1">Double-strand break repair protein, putative</fullName>
    </submittedName>
</protein>
<dbReference type="GO" id="GO:0000014">
    <property type="term" value="F:single-stranded DNA endodeoxyribonuclease activity"/>
    <property type="evidence" value="ECO:0007669"/>
    <property type="project" value="TreeGrafter"/>
</dbReference>
<accession>U6K030</accession>
<dbReference type="GO" id="GO:0000723">
    <property type="term" value="P:telomere maintenance"/>
    <property type="evidence" value="ECO:0007669"/>
    <property type="project" value="TreeGrafter"/>
</dbReference>
<dbReference type="RefSeq" id="XP_013353660.1">
    <property type="nucleotide sequence ID" value="XM_013498206.1"/>
</dbReference>
<proteinExistence type="predicted"/>
<dbReference type="GO" id="GO:0097552">
    <property type="term" value="P:mitochondrial double-strand break repair via homologous recombination"/>
    <property type="evidence" value="ECO:0007669"/>
    <property type="project" value="TreeGrafter"/>
</dbReference>
<reference evidence="1" key="1">
    <citation type="submission" date="2013-10" db="EMBL/GenBank/DDBJ databases">
        <title>Genomic analysis of the causative agents of coccidiosis in chickens.</title>
        <authorList>
            <person name="Reid A.J."/>
            <person name="Blake D."/>
            <person name="Billington K."/>
            <person name="Browne H."/>
            <person name="Dunn M."/>
            <person name="Hung S."/>
            <person name="Kawahara F."/>
            <person name="Miranda-Saavedra D."/>
            <person name="Mourier T."/>
            <person name="Nagra H."/>
            <person name="Otto T.D."/>
            <person name="Rawlings N."/>
            <person name="Sanchez A."/>
            <person name="Sanders M."/>
            <person name="Subramaniam C."/>
            <person name="Tay Y."/>
            <person name="Dear P."/>
            <person name="Doerig C."/>
            <person name="Gruber A."/>
            <person name="Parkinson J."/>
            <person name="Shirley M."/>
            <person name="Wan K.L."/>
            <person name="Berriman M."/>
            <person name="Tomley F."/>
            <person name="Pain A."/>
        </authorList>
    </citation>
    <scope>NUCLEOTIDE SEQUENCE [LARGE SCALE GENOMIC DNA]</scope>
    <source>
        <strain evidence="1">Houghton</strain>
    </source>
</reference>
<dbReference type="GO" id="GO:0030870">
    <property type="term" value="C:Mre11 complex"/>
    <property type="evidence" value="ECO:0007669"/>
    <property type="project" value="TreeGrafter"/>
</dbReference>
<dbReference type="GO" id="GO:0035861">
    <property type="term" value="C:site of double-strand break"/>
    <property type="evidence" value="ECO:0007669"/>
    <property type="project" value="TreeGrafter"/>
</dbReference>
<dbReference type="OrthoDB" id="30417at2759"/>
<dbReference type="InterPro" id="IPR029052">
    <property type="entry name" value="Metallo-depent_PP-like"/>
</dbReference>
<dbReference type="GO" id="GO:0007095">
    <property type="term" value="P:mitotic G2 DNA damage checkpoint signaling"/>
    <property type="evidence" value="ECO:0007669"/>
    <property type="project" value="TreeGrafter"/>
</dbReference>
<dbReference type="GeneID" id="25380987"/>
<dbReference type="GO" id="GO:0006303">
    <property type="term" value="P:double-strand break repair via nonhomologous end joining"/>
    <property type="evidence" value="ECO:0007669"/>
    <property type="project" value="TreeGrafter"/>
</dbReference>
<dbReference type="Gene3D" id="3.60.21.10">
    <property type="match status" value="1"/>
</dbReference>